<feature type="transmembrane region" description="Helical" evidence="4">
    <location>
        <begin position="402"/>
        <end position="426"/>
    </location>
</feature>
<feature type="domain" description="LNR" evidence="5">
    <location>
        <begin position="300"/>
        <end position="331"/>
    </location>
</feature>
<keyword evidence="3" id="KW-0325">Glycoprotein</keyword>
<reference evidence="7" key="1">
    <citation type="journal article" date="2015" name="PLoS Genet.">
        <title>Genome Sequence and Transcriptome Analyses of Chrysochromulina tobin: Metabolic Tools for Enhanced Algal Fitness in the Prominent Order Prymnesiales (Haptophyceae).</title>
        <authorList>
            <person name="Hovde B.T."/>
            <person name="Deodato C.R."/>
            <person name="Hunsperger H.M."/>
            <person name="Ryken S.A."/>
            <person name="Yost W."/>
            <person name="Jha R.K."/>
            <person name="Patterson J."/>
            <person name="Monnat R.J. Jr."/>
            <person name="Barlow S.B."/>
            <person name="Starkenburg S.R."/>
            <person name="Cattolico R.A."/>
        </authorList>
    </citation>
    <scope>NUCLEOTIDE SEQUENCE</scope>
    <source>
        <strain evidence="7">CCMP291</strain>
    </source>
</reference>
<dbReference type="AlphaFoldDB" id="A0A0M0J3S4"/>
<dbReference type="Proteomes" id="UP000037460">
    <property type="component" value="Unassembled WGS sequence"/>
</dbReference>
<keyword evidence="4" id="KW-0812">Transmembrane</keyword>
<evidence type="ECO:0000256" key="1">
    <source>
        <dbReference type="ARBA" id="ARBA00022737"/>
    </source>
</evidence>
<gene>
    <name evidence="6" type="ORF">Ctob_007523</name>
</gene>
<sequence length="466" mass="47241">MKTSMKKPESIAEDAPLTPGLATKTSGWSIASSPAFTCSLPVIGADGQPLHFSVRNLRTVLKTAEGARLSLNLCGAAVPELCRTVLSSPTGSPAIVSEADGECRGFGSVPEGPMPPQPVMSLLSPQAPERGIVMHYADGALCTDDVDAAEAGGGGSSSGSRGERRASVTFILRCDPDERDPVVKSLHIKGSAPSSPGASVLDVETVMGEGMGHDGGGTEAARAATFAAAVSGAGPPSLAQAATVWYDLSGFGVQRLAIPAERISLDEGTKDGGTLVGQPPGAASGGVGSGDDPMASLSTTCSPGCMAEWLSDGVCDRLCNVTRCEYDHGDCLSHSAAAALASAHGGADDEALSAVEEWLCGVSANLKAYRHGHGGGSTSGGDCELTRGSLADGLAHAVTPTLLVSLVVSASLGGLCLIGLVVCMCVRYRRALAEGEDMQRALAKYREARGADAEEVGGMLAEDDEK</sequence>
<keyword evidence="4" id="KW-0472">Membrane</keyword>
<evidence type="ECO:0000313" key="7">
    <source>
        <dbReference type="Proteomes" id="UP000037460"/>
    </source>
</evidence>
<dbReference type="Pfam" id="PF00066">
    <property type="entry name" value="Notch"/>
    <property type="match status" value="1"/>
</dbReference>
<keyword evidence="1" id="KW-0677">Repeat</keyword>
<evidence type="ECO:0000313" key="6">
    <source>
        <dbReference type="EMBL" id="KOO21221.1"/>
    </source>
</evidence>
<keyword evidence="2" id="KW-1015">Disulfide bond</keyword>
<proteinExistence type="predicted"/>
<evidence type="ECO:0000256" key="4">
    <source>
        <dbReference type="SAM" id="Phobius"/>
    </source>
</evidence>
<dbReference type="Gene3D" id="3.30.300.320">
    <property type="match status" value="1"/>
</dbReference>
<keyword evidence="4" id="KW-1133">Transmembrane helix</keyword>
<accession>A0A0M0J3S4</accession>
<evidence type="ECO:0000256" key="2">
    <source>
        <dbReference type="ARBA" id="ARBA00023157"/>
    </source>
</evidence>
<organism evidence="6 7">
    <name type="scientific">Chrysochromulina tobinii</name>
    <dbReference type="NCBI Taxonomy" id="1460289"/>
    <lineage>
        <taxon>Eukaryota</taxon>
        <taxon>Haptista</taxon>
        <taxon>Haptophyta</taxon>
        <taxon>Prymnesiophyceae</taxon>
        <taxon>Prymnesiales</taxon>
        <taxon>Chrysochromulinaceae</taxon>
        <taxon>Chrysochromulina</taxon>
    </lineage>
</organism>
<dbReference type="EMBL" id="JWZX01003381">
    <property type="protein sequence ID" value="KOO21221.1"/>
    <property type="molecule type" value="Genomic_DNA"/>
</dbReference>
<evidence type="ECO:0000256" key="3">
    <source>
        <dbReference type="ARBA" id="ARBA00023180"/>
    </source>
</evidence>
<name>A0A0M0J3S4_9EUKA</name>
<protein>
    <recommendedName>
        <fullName evidence="5">LNR domain-containing protein</fullName>
    </recommendedName>
</protein>
<keyword evidence="7" id="KW-1185">Reference proteome</keyword>
<dbReference type="InterPro" id="IPR000800">
    <property type="entry name" value="Notch_dom"/>
</dbReference>
<evidence type="ECO:0000259" key="5">
    <source>
        <dbReference type="Pfam" id="PF00066"/>
    </source>
</evidence>
<dbReference type="OrthoDB" id="263283at2759"/>
<comment type="caution">
    <text evidence="6">The sequence shown here is derived from an EMBL/GenBank/DDBJ whole genome shotgun (WGS) entry which is preliminary data.</text>
</comment>